<dbReference type="PROSITE" id="PS51808">
    <property type="entry name" value="CHCH"/>
    <property type="match status" value="1"/>
</dbReference>
<protein>
    <recommendedName>
        <fullName evidence="7">Cytochrome c oxidase subunit</fullName>
    </recommendedName>
</protein>
<dbReference type="Proteomes" id="UP000287651">
    <property type="component" value="Unassembled WGS sequence"/>
</dbReference>
<dbReference type="GO" id="GO:0005739">
    <property type="term" value="C:mitochondrion"/>
    <property type="evidence" value="ECO:0007669"/>
    <property type="project" value="UniProtKB-SubCell"/>
</dbReference>
<comment type="caution">
    <text evidence="5">The sequence shown here is derived from an EMBL/GenBank/DDBJ whole genome shotgun (WGS) entry which is preliminary data.</text>
</comment>
<keyword evidence="3" id="KW-1015">Disulfide bond</keyword>
<dbReference type="InterPro" id="IPR003213">
    <property type="entry name" value="Cyt_c_oxidase_su6B"/>
</dbReference>
<dbReference type="Gene3D" id="1.10.10.140">
    <property type="entry name" value="Cytochrome c oxidase, subunit VIb"/>
    <property type="match status" value="1"/>
</dbReference>
<dbReference type="SUPFAM" id="SSF47694">
    <property type="entry name" value="Cytochrome c oxidase subunit h"/>
    <property type="match status" value="1"/>
</dbReference>
<dbReference type="CDD" id="cd00926">
    <property type="entry name" value="Cyt_c_Oxidase_VIb"/>
    <property type="match status" value="1"/>
</dbReference>
<evidence type="ECO:0000256" key="1">
    <source>
        <dbReference type="ARBA" id="ARBA00004173"/>
    </source>
</evidence>
<keyword evidence="2" id="KW-0496">Mitochondrion</keyword>
<name>A0A426YX04_ENSVE</name>
<evidence type="ECO:0000256" key="2">
    <source>
        <dbReference type="ARBA" id="ARBA00023128"/>
    </source>
</evidence>
<gene>
    <name evidence="5" type="ORF">B296_00047981</name>
</gene>
<sequence>MRSRDVQRVARGQQAPRPARELGTVSDAPPPPATDVLKIGTAPSDFRFPSTNQTRHCYARYLEYHRCRKAKGEESPECEKFQRYYRSLCPTEWVVAWNEQRQLGTFPGPL</sequence>
<evidence type="ECO:0000256" key="3">
    <source>
        <dbReference type="ARBA" id="ARBA00023157"/>
    </source>
</evidence>
<dbReference type="InterPro" id="IPR036549">
    <property type="entry name" value="CX6/COA6-like_sf"/>
</dbReference>
<dbReference type="PANTHER" id="PTHR46281:SF8">
    <property type="entry name" value="CYTOCHROME C OXIDASE SUBUNIT 12, MITOCHONDRIAL"/>
    <property type="match status" value="1"/>
</dbReference>
<evidence type="ECO:0000313" key="6">
    <source>
        <dbReference type="Proteomes" id="UP000287651"/>
    </source>
</evidence>
<evidence type="ECO:0008006" key="7">
    <source>
        <dbReference type="Google" id="ProtNLM"/>
    </source>
</evidence>
<reference evidence="5 6" key="1">
    <citation type="journal article" date="2014" name="Agronomy (Basel)">
        <title>A Draft Genome Sequence for Ensete ventricosum, the Drought-Tolerant Tree Against Hunger.</title>
        <authorList>
            <person name="Harrison J."/>
            <person name="Moore K.A."/>
            <person name="Paszkiewicz K."/>
            <person name="Jones T."/>
            <person name="Grant M."/>
            <person name="Ambacheew D."/>
            <person name="Muzemil S."/>
            <person name="Studholme D.J."/>
        </authorList>
    </citation>
    <scope>NUCLEOTIDE SEQUENCE [LARGE SCALE GENOMIC DNA]</scope>
</reference>
<evidence type="ECO:0000313" key="5">
    <source>
        <dbReference type="EMBL" id="RRT56256.1"/>
    </source>
</evidence>
<dbReference type="AlphaFoldDB" id="A0A426YX04"/>
<feature type="region of interest" description="Disordered" evidence="4">
    <location>
        <begin position="1"/>
        <end position="34"/>
    </location>
</feature>
<accession>A0A426YX04</accession>
<dbReference type="EMBL" id="AMZH03009712">
    <property type="protein sequence ID" value="RRT56256.1"/>
    <property type="molecule type" value="Genomic_DNA"/>
</dbReference>
<dbReference type="Pfam" id="PF02297">
    <property type="entry name" value="COX6B"/>
    <property type="match status" value="1"/>
</dbReference>
<dbReference type="PANTHER" id="PTHR46281">
    <property type="entry name" value="CYTOCHROME C OXIDASE SUBUNIT 6B"/>
    <property type="match status" value="1"/>
</dbReference>
<organism evidence="5 6">
    <name type="scientific">Ensete ventricosum</name>
    <name type="common">Abyssinian banana</name>
    <name type="synonym">Musa ensete</name>
    <dbReference type="NCBI Taxonomy" id="4639"/>
    <lineage>
        <taxon>Eukaryota</taxon>
        <taxon>Viridiplantae</taxon>
        <taxon>Streptophyta</taxon>
        <taxon>Embryophyta</taxon>
        <taxon>Tracheophyta</taxon>
        <taxon>Spermatophyta</taxon>
        <taxon>Magnoliopsida</taxon>
        <taxon>Liliopsida</taxon>
        <taxon>Zingiberales</taxon>
        <taxon>Musaceae</taxon>
        <taxon>Ensete</taxon>
    </lineage>
</organism>
<dbReference type="InterPro" id="IPR048280">
    <property type="entry name" value="COX6B-like"/>
</dbReference>
<comment type="subcellular location">
    <subcellularLocation>
        <location evidence="1">Mitochondrion</location>
    </subcellularLocation>
</comment>
<dbReference type="FunFam" id="1.10.10.140:FF:000001">
    <property type="entry name" value="Cytochrome c oxidase subunit 6B1"/>
    <property type="match status" value="1"/>
</dbReference>
<dbReference type="GO" id="GO:0045277">
    <property type="term" value="C:respiratory chain complex IV"/>
    <property type="evidence" value="ECO:0007669"/>
    <property type="project" value="InterPro"/>
</dbReference>
<evidence type="ECO:0000256" key="4">
    <source>
        <dbReference type="SAM" id="MobiDB-lite"/>
    </source>
</evidence>
<proteinExistence type="predicted"/>